<dbReference type="AlphaFoldDB" id="A0A9P5SDE2"/>
<comment type="caution">
    <text evidence="6">The sequence shown here is derived from an EMBL/GenBank/DDBJ whole genome shotgun (WGS) entry which is preliminary data.</text>
</comment>
<dbReference type="SMART" id="SM00460">
    <property type="entry name" value="TGc"/>
    <property type="match status" value="1"/>
</dbReference>
<dbReference type="Pfam" id="PF01841">
    <property type="entry name" value="Transglut_core"/>
    <property type="match status" value="1"/>
</dbReference>
<name>A0A9P5SDE2_9FUNG</name>
<dbReference type="InterPro" id="IPR002931">
    <property type="entry name" value="Transglutaminase-like"/>
</dbReference>
<evidence type="ECO:0000256" key="3">
    <source>
        <dbReference type="ARBA" id="ARBA00022833"/>
    </source>
</evidence>
<dbReference type="GO" id="GO:0046872">
    <property type="term" value="F:metal ion binding"/>
    <property type="evidence" value="ECO:0007669"/>
    <property type="project" value="UniProtKB-KW"/>
</dbReference>
<gene>
    <name evidence="6" type="primary">PNG1</name>
    <name evidence="6" type="ORF">BG006_010373</name>
</gene>
<feature type="region of interest" description="Disordered" evidence="4">
    <location>
        <begin position="56"/>
        <end position="80"/>
    </location>
</feature>
<keyword evidence="7" id="KW-1185">Reference proteome</keyword>
<evidence type="ECO:0000313" key="7">
    <source>
        <dbReference type="Proteomes" id="UP000696485"/>
    </source>
</evidence>
<protein>
    <submittedName>
        <fullName evidence="6">Peptide-N4-(N-acetyl-beta-glucosaminyl)asparagine amidase</fullName>
    </submittedName>
</protein>
<keyword evidence="3" id="KW-0862">Zinc</keyword>
<dbReference type="Proteomes" id="UP000696485">
    <property type="component" value="Unassembled WGS sequence"/>
</dbReference>
<evidence type="ECO:0000313" key="6">
    <source>
        <dbReference type="EMBL" id="KAF9326171.1"/>
    </source>
</evidence>
<proteinExistence type="inferred from homology"/>
<dbReference type="GO" id="GO:0006516">
    <property type="term" value="P:glycoprotein catabolic process"/>
    <property type="evidence" value="ECO:0007669"/>
    <property type="project" value="TreeGrafter"/>
</dbReference>
<evidence type="ECO:0000256" key="4">
    <source>
        <dbReference type="SAM" id="MobiDB-lite"/>
    </source>
</evidence>
<evidence type="ECO:0000256" key="2">
    <source>
        <dbReference type="ARBA" id="ARBA00022723"/>
    </source>
</evidence>
<feature type="compositionally biased region" description="Polar residues" evidence="4">
    <location>
        <begin position="56"/>
        <end position="76"/>
    </location>
</feature>
<dbReference type="PANTHER" id="PTHR12143">
    <property type="entry name" value="PEPTIDE N-GLYCANASE PNGASE -RELATED"/>
    <property type="match status" value="1"/>
</dbReference>
<sequence>MDKEAQRELAKHLAAQFASIRRQSTSAASSTSASTTANAANDANISELASRLGKLMTQTPATSSPVQSQTGANSFESVPDPSIYEQDFVNTYTKVNESVKQMEDRELLDLASDSMPISQFFEEAEAMAAEHPEDSIDDTVIRRLLHWFKNDFFKWGKTIFIAGAAPTPQEQADGAGMVETYRCSQSCIEVTRFPRYGGVPKILFETRRGRCGEWAHTFTVCCRALGYKARYIHDTTDHVWTEVWSEHKKRWIHCDSCEAAYDQPLLYSTGWGKTLSYCVAFSGKFPHTHLDAHDATPFCLLPLRTLT</sequence>
<accession>A0A9P5SDE2</accession>
<dbReference type="GO" id="GO:0005829">
    <property type="term" value="C:cytosol"/>
    <property type="evidence" value="ECO:0007669"/>
    <property type="project" value="TreeGrafter"/>
</dbReference>
<feature type="domain" description="Transglutaminase-like" evidence="5">
    <location>
        <begin position="203"/>
        <end position="258"/>
    </location>
</feature>
<dbReference type="GO" id="GO:0005634">
    <property type="term" value="C:nucleus"/>
    <property type="evidence" value="ECO:0007669"/>
    <property type="project" value="TreeGrafter"/>
</dbReference>
<evidence type="ECO:0000259" key="5">
    <source>
        <dbReference type="SMART" id="SM00460"/>
    </source>
</evidence>
<organism evidence="6 7">
    <name type="scientific">Podila minutissima</name>
    <dbReference type="NCBI Taxonomy" id="64525"/>
    <lineage>
        <taxon>Eukaryota</taxon>
        <taxon>Fungi</taxon>
        <taxon>Fungi incertae sedis</taxon>
        <taxon>Mucoromycota</taxon>
        <taxon>Mortierellomycotina</taxon>
        <taxon>Mortierellomycetes</taxon>
        <taxon>Mortierellales</taxon>
        <taxon>Mortierellaceae</taxon>
        <taxon>Podila</taxon>
    </lineage>
</organism>
<dbReference type="GO" id="GO:0000224">
    <property type="term" value="F:peptide-N4-(N-acetyl-beta-glucosaminyl)asparagine amidase activity"/>
    <property type="evidence" value="ECO:0007669"/>
    <property type="project" value="TreeGrafter"/>
</dbReference>
<reference evidence="6" key="1">
    <citation type="journal article" date="2020" name="Fungal Divers.">
        <title>Resolving the Mortierellaceae phylogeny through synthesis of multi-gene phylogenetics and phylogenomics.</title>
        <authorList>
            <person name="Vandepol N."/>
            <person name="Liber J."/>
            <person name="Desiro A."/>
            <person name="Na H."/>
            <person name="Kennedy M."/>
            <person name="Barry K."/>
            <person name="Grigoriev I.V."/>
            <person name="Miller A.N."/>
            <person name="O'Donnell K."/>
            <person name="Stajich J.E."/>
            <person name="Bonito G."/>
        </authorList>
    </citation>
    <scope>NUCLEOTIDE SEQUENCE</scope>
    <source>
        <strain evidence="6">NVP1</strain>
    </source>
</reference>
<keyword evidence="2" id="KW-0479">Metal-binding</keyword>
<dbReference type="PANTHER" id="PTHR12143:SF19">
    <property type="entry name" value="PEPTIDE-N(4)-(N-ACETYL-BETA-GLUCOSAMINYL)ASPARAGINE AMIDASE"/>
    <property type="match status" value="1"/>
</dbReference>
<dbReference type="InterPro" id="IPR050883">
    <property type="entry name" value="PNGase"/>
</dbReference>
<dbReference type="InterPro" id="IPR038765">
    <property type="entry name" value="Papain-like_cys_pep_sf"/>
</dbReference>
<dbReference type="SUPFAM" id="SSF54001">
    <property type="entry name" value="Cysteine proteinases"/>
    <property type="match status" value="1"/>
</dbReference>
<dbReference type="EMBL" id="JAAAUY010000817">
    <property type="protein sequence ID" value="KAF9326171.1"/>
    <property type="molecule type" value="Genomic_DNA"/>
</dbReference>
<evidence type="ECO:0000256" key="1">
    <source>
        <dbReference type="ARBA" id="ARBA00009390"/>
    </source>
</evidence>
<comment type="similarity">
    <text evidence="1">Belongs to the transglutaminase-like superfamily. PNGase family.</text>
</comment>
<dbReference type="Gene3D" id="3.10.620.30">
    <property type="match status" value="2"/>
</dbReference>